<dbReference type="EMBL" id="VIGC01000026">
    <property type="protein sequence ID" value="TQE94191.1"/>
    <property type="molecule type" value="Genomic_DNA"/>
</dbReference>
<dbReference type="OrthoDB" id="5430844at2"/>
<evidence type="ECO:0000313" key="3">
    <source>
        <dbReference type="Proteomes" id="UP000317371"/>
    </source>
</evidence>
<dbReference type="Proteomes" id="UP000317371">
    <property type="component" value="Unassembled WGS sequence"/>
</dbReference>
<dbReference type="RefSeq" id="WP_141611469.1">
    <property type="nucleotide sequence ID" value="NZ_VIGC02000026.1"/>
</dbReference>
<dbReference type="Gene3D" id="3.40.50.300">
    <property type="entry name" value="P-loop containing nucleotide triphosphate hydrolases"/>
    <property type="match status" value="1"/>
</dbReference>
<comment type="caution">
    <text evidence="2">The sequence shown here is derived from an EMBL/GenBank/DDBJ whole genome shotgun (WGS) entry which is preliminary data.</text>
</comment>
<sequence>MFAYQICGYTFYCTFPLRELIPGDDTSPLFRVELGNNPPDLASPAQRLNEWYDPDGSVWLAFGRLADGYLLHFSDLARFTLSADARVIRCYPDSDCPPETLRHLLLNQVIPLVLAHQGQLVLHGAACAISGRAVAFVGRTGMGKSTLVTRLGLAGHPVLTDDCLLLKEAEGQFQVHFSYPGVRLWPESIDALMDGRATPMPLAHYTEKKRVLLERAGPLPATPLSRVYVLLPPGDSTAGQEVTIRPMAANEAMLEVIRHAFQLDVTDRDWLAAAFHRYARLVNRIPFFFLAYPREHTLLPVVQRAIEQHMETGSIHRFPVPTPSRRLQDRPSPP</sequence>
<reference evidence="2 3" key="1">
    <citation type="submission" date="2019-06" db="EMBL/GenBank/DDBJ databases">
        <title>Genome sequence of Litorilinea aerophila BAA-2444.</title>
        <authorList>
            <person name="Maclea K.S."/>
            <person name="Maurais E.G."/>
            <person name="Iannazzi L.C."/>
        </authorList>
    </citation>
    <scope>NUCLEOTIDE SEQUENCE [LARGE SCALE GENOMIC DNA]</scope>
    <source>
        <strain evidence="2 3">ATCC BAA-2444</strain>
    </source>
</reference>
<name>A0A540VBQ3_9CHLR</name>
<dbReference type="InParanoid" id="A0A540VBQ3"/>
<keyword evidence="3" id="KW-1185">Reference proteome</keyword>
<gene>
    <name evidence="2" type="ORF">FKZ61_17585</name>
</gene>
<protein>
    <recommendedName>
        <fullName evidence="4">HPr kinase/phosphorylase C-terminal domain-containing protein</fullName>
    </recommendedName>
</protein>
<dbReference type="InterPro" id="IPR027417">
    <property type="entry name" value="P-loop_NTPase"/>
</dbReference>
<evidence type="ECO:0000256" key="1">
    <source>
        <dbReference type="SAM" id="MobiDB-lite"/>
    </source>
</evidence>
<proteinExistence type="predicted"/>
<evidence type="ECO:0008006" key="4">
    <source>
        <dbReference type="Google" id="ProtNLM"/>
    </source>
</evidence>
<feature type="region of interest" description="Disordered" evidence="1">
    <location>
        <begin position="313"/>
        <end position="334"/>
    </location>
</feature>
<dbReference type="AlphaFoldDB" id="A0A540VBQ3"/>
<organism evidence="2 3">
    <name type="scientific">Litorilinea aerophila</name>
    <dbReference type="NCBI Taxonomy" id="1204385"/>
    <lineage>
        <taxon>Bacteria</taxon>
        <taxon>Bacillati</taxon>
        <taxon>Chloroflexota</taxon>
        <taxon>Caldilineae</taxon>
        <taxon>Caldilineales</taxon>
        <taxon>Caldilineaceae</taxon>
        <taxon>Litorilinea</taxon>
    </lineage>
</organism>
<accession>A0A540VBQ3</accession>
<dbReference type="SUPFAM" id="SSF53795">
    <property type="entry name" value="PEP carboxykinase-like"/>
    <property type="match status" value="1"/>
</dbReference>
<evidence type="ECO:0000313" key="2">
    <source>
        <dbReference type="EMBL" id="TQE94191.1"/>
    </source>
</evidence>